<evidence type="ECO:0000256" key="2">
    <source>
        <dbReference type="ARBA" id="ARBA00022692"/>
    </source>
</evidence>
<protein>
    <submittedName>
        <fullName evidence="7">Anion transporter</fullName>
    </submittedName>
    <submittedName>
        <fullName evidence="6">DASS family sodium-coupled anion symporter</fullName>
    </submittedName>
</protein>
<dbReference type="InterPro" id="IPR001898">
    <property type="entry name" value="SLC13A/DASS"/>
</dbReference>
<feature type="transmembrane region" description="Helical" evidence="5">
    <location>
        <begin position="148"/>
        <end position="166"/>
    </location>
</feature>
<accession>A0A328FHC8</accession>
<dbReference type="Pfam" id="PF00939">
    <property type="entry name" value="Na_sulph_symp"/>
    <property type="match status" value="1"/>
</dbReference>
<organism evidence="7 8">
    <name type="scientific">Desulfobacter hydrogenophilus</name>
    <dbReference type="NCBI Taxonomy" id="2291"/>
    <lineage>
        <taxon>Bacteria</taxon>
        <taxon>Pseudomonadati</taxon>
        <taxon>Thermodesulfobacteriota</taxon>
        <taxon>Desulfobacteria</taxon>
        <taxon>Desulfobacterales</taxon>
        <taxon>Desulfobacteraceae</taxon>
        <taxon>Desulfobacter</taxon>
    </lineage>
</organism>
<dbReference type="GO" id="GO:0005315">
    <property type="term" value="F:phosphate transmembrane transporter activity"/>
    <property type="evidence" value="ECO:0007669"/>
    <property type="project" value="TreeGrafter"/>
</dbReference>
<dbReference type="NCBIfam" id="TIGR00785">
    <property type="entry name" value="dass"/>
    <property type="match status" value="1"/>
</dbReference>
<proteinExistence type="predicted"/>
<dbReference type="Proteomes" id="UP000293902">
    <property type="component" value="Chromosome"/>
</dbReference>
<name>A0A328FHC8_9BACT</name>
<dbReference type="EMBL" id="QLNI01000001">
    <property type="protein sequence ID" value="RAM03978.1"/>
    <property type="molecule type" value="Genomic_DNA"/>
</dbReference>
<dbReference type="AlphaFoldDB" id="A0A328FHC8"/>
<reference evidence="6 9" key="2">
    <citation type="submission" date="2019-02" db="EMBL/GenBank/DDBJ databases">
        <title>Complete genome sequence of Desulfobacter hydrogenophilus AcRS1.</title>
        <authorList>
            <person name="Marietou A."/>
            <person name="Lund M.B."/>
            <person name="Marshall I.P.G."/>
            <person name="Schreiber L."/>
            <person name="Jorgensen B."/>
        </authorList>
    </citation>
    <scope>NUCLEOTIDE SEQUENCE [LARGE SCALE GENOMIC DNA]</scope>
    <source>
        <strain evidence="6 9">AcRS1</strain>
    </source>
</reference>
<evidence type="ECO:0000313" key="9">
    <source>
        <dbReference type="Proteomes" id="UP000293902"/>
    </source>
</evidence>
<evidence type="ECO:0000256" key="3">
    <source>
        <dbReference type="ARBA" id="ARBA00022989"/>
    </source>
</evidence>
<evidence type="ECO:0000313" key="8">
    <source>
        <dbReference type="Proteomes" id="UP000248798"/>
    </source>
</evidence>
<evidence type="ECO:0000313" key="7">
    <source>
        <dbReference type="EMBL" id="RAM03978.1"/>
    </source>
</evidence>
<sequence>MILKSNGFKLAVAVLIGIIVFILPRPEGTKFKLSGTGADQLSQSVAQYFSTQETAPGKPIILTAKAPGTDQAQVQYLSSQAKEQGLSEVNVEYVDGLSPKAKRFLSVLAVLVILFVFEPIPLEITAALIGASLVILGITDVKGAWAPYMHPVVLFIMCCLIFAIALDKVGLTKRLGYYIIKKAGNSVTRFTFIISIGLGLASSVMHDAAACAIGIVTMLPLMRAVGIEPHTRTAKFMMLSLPFACSCGGMGTLVGGGRCMVSAAFLKEFTGIEITFFEWMKYCMPAAIICVPVAVLVTYMVYRPDPKFKLPDFDEDLGAMTALEKKALIIIGLSFISWLTKGLHGLDYSVTGMVGVACLVLFGVLKWRDVNDNLEWGTALFIFGGGISLGLAMGYSGAADYFANLFFPLIQGKGWLVLFAGVAVFGALVTNAMANVAAAALILPIVIPMAQLEGVNPTILALGLGTATSFAMLLVIGCPPNAIAYSYKYFKSSDLTKLGLVATPILLLALFGVVITWWKFLGLV</sequence>
<dbReference type="RefSeq" id="WP_111952668.1">
    <property type="nucleotide sequence ID" value="NZ_CP036313.1"/>
</dbReference>
<evidence type="ECO:0000256" key="1">
    <source>
        <dbReference type="ARBA" id="ARBA00004141"/>
    </source>
</evidence>
<dbReference type="Proteomes" id="UP000248798">
    <property type="component" value="Unassembled WGS sequence"/>
</dbReference>
<comment type="subcellular location">
    <subcellularLocation>
        <location evidence="1">Membrane</location>
        <topology evidence="1">Multi-pass membrane protein</topology>
    </subcellularLocation>
</comment>
<feature type="transmembrane region" description="Helical" evidence="5">
    <location>
        <begin position="379"/>
        <end position="403"/>
    </location>
</feature>
<dbReference type="OrthoDB" id="9766267at2"/>
<gene>
    <name evidence="7" type="ORF">DO021_00720</name>
    <name evidence="6" type="ORF">EYB58_08735</name>
</gene>
<evidence type="ECO:0000313" key="6">
    <source>
        <dbReference type="EMBL" id="QBH12993.1"/>
    </source>
</evidence>
<feature type="transmembrane region" description="Helical" evidence="5">
    <location>
        <begin position="415"/>
        <end position="447"/>
    </location>
</feature>
<feature type="transmembrane region" description="Helical" evidence="5">
    <location>
        <begin position="187"/>
        <end position="216"/>
    </location>
</feature>
<evidence type="ECO:0000256" key="4">
    <source>
        <dbReference type="ARBA" id="ARBA00023136"/>
    </source>
</evidence>
<feature type="transmembrane region" description="Helical" evidence="5">
    <location>
        <begin position="6"/>
        <end position="23"/>
    </location>
</feature>
<feature type="transmembrane region" description="Helical" evidence="5">
    <location>
        <begin position="459"/>
        <end position="477"/>
    </location>
</feature>
<dbReference type="EMBL" id="CP036313">
    <property type="protein sequence ID" value="QBH12993.1"/>
    <property type="molecule type" value="Genomic_DNA"/>
</dbReference>
<feature type="transmembrane region" description="Helical" evidence="5">
    <location>
        <begin position="498"/>
        <end position="518"/>
    </location>
</feature>
<keyword evidence="9" id="KW-1185">Reference proteome</keyword>
<feature type="transmembrane region" description="Helical" evidence="5">
    <location>
        <begin position="236"/>
        <end position="261"/>
    </location>
</feature>
<keyword evidence="2 5" id="KW-0812">Transmembrane</keyword>
<feature type="transmembrane region" description="Helical" evidence="5">
    <location>
        <begin position="346"/>
        <end position="367"/>
    </location>
</feature>
<feature type="transmembrane region" description="Helical" evidence="5">
    <location>
        <begin position="107"/>
        <end position="136"/>
    </location>
</feature>
<dbReference type="PANTHER" id="PTHR10283">
    <property type="entry name" value="SOLUTE CARRIER FAMILY 13 MEMBER"/>
    <property type="match status" value="1"/>
</dbReference>
<dbReference type="PANTHER" id="PTHR10283:SF92">
    <property type="entry name" value="LOW-AFFINITY PHOSPHATE TRANSPORTER PHO91"/>
    <property type="match status" value="1"/>
</dbReference>
<dbReference type="GO" id="GO:0005886">
    <property type="term" value="C:plasma membrane"/>
    <property type="evidence" value="ECO:0007669"/>
    <property type="project" value="TreeGrafter"/>
</dbReference>
<feature type="transmembrane region" description="Helical" evidence="5">
    <location>
        <begin position="282"/>
        <end position="302"/>
    </location>
</feature>
<reference evidence="7 8" key="1">
    <citation type="submission" date="2018-06" db="EMBL/GenBank/DDBJ databases">
        <title>Complete Genome Sequence of Desulfobacter hydrogenophilus (DSM3380).</title>
        <authorList>
            <person name="Marietou A."/>
            <person name="Schreiber L."/>
            <person name="Marshall I."/>
            <person name="Jorgensen B."/>
        </authorList>
    </citation>
    <scope>NUCLEOTIDE SEQUENCE [LARGE SCALE GENOMIC DNA]</scope>
    <source>
        <strain evidence="7 8">DSM 3380</strain>
    </source>
</reference>
<evidence type="ECO:0000256" key="5">
    <source>
        <dbReference type="SAM" id="Phobius"/>
    </source>
</evidence>
<keyword evidence="3 5" id="KW-1133">Transmembrane helix</keyword>
<keyword evidence="4 5" id="KW-0472">Membrane</keyword>